<dbReference type="AlphaFoldDB" id="A0AAD7Q024"/>
<accession>A0AAD7Q024</accession>
<comment type="caution">
    <text evidence="4">The sequence shown here is derived from an EMBL/GenBank/DDBJ whole genome shotgun (WGS) entry which is preliminary data.</text>
</comment>
<dbReference type="Pfam" id="PF16561">
    <property type="entry name" value="AMPK1_CBM"/>
    <property type="match status" value="1"/>
</dbReference>
<dbReference type="Proteomes" id="UP001163823">
    <property type="component" value="Chromosome 4"/>
</dbReference>
<proteinExistence type="predicted"/>
<dbReference type="InterPro" id="IPR032640">
    <property type="entry name" value="AMPK1_CBM"/>
</dbReference>
<keyword evidence="5" id="KW-1185">Reference proteome</keyword>
<dbReference type="SUPFAM" id="SSF81296">
    <property type="entry name" value="E set domains"/>
    <property type="match status" value="1"/>
</dbReference>
<dbReference type="CDD" id="cd02859">
    <property type="entry name" value="E_set_AMPKbeta_like_N"/>
    <property type="match status" value="1"/>
</dbReference>
<dbReference type="PANTHER" id="PTHR47434:SF2">
    <property type="entry name" value="PROTEIN PTST HOMOLOG 3, CHLOROPLASTIC"/>
    <property type="match status" value="1"/>
</dbReference>
<dbReference type="Gene3D" id="2.60.40.10">
    <property type="entry name" value="Immunoglobulins"/>
    <property type="match status" value="1"/>
</dbReference>
<feature type="region of interest" description="Disordered" evidence="2">
    <location>
        <begin position="190"/>
        <end position="224"/>
    </location>
</feature>
<dbReference type="EMBL" id="JARAOO010000004">
    <property type="protein sequence ID" value="KAJ7972350.1"/>
    <property type="molecule type" value="Genomic_DNA"/>
</dbReference>
<keyword evidence="4" id="KW-0808">Transferase</keyword>
<reference evidence="4" key="1">
    <citation type="journal article" date="2023" name="Science">
        <title>Elucidation of the pathway for biosynthesis of saponin adjuvants from the soapbark tree.</title>
        <authorList>
            <person name="Reed J."/>
            <person name="Orme A."/>
            <person name="El-Demerdash A."/>
            <person name="Owen C."/>
            <person name="Martin L.B.B."/>
            <person name="Misra R.C."/>
            <person name="Kikuchi S."/>
            <person name="Rejzek M."/>
            <person name="Martin A.C."/>
            <person name="Harkess A."/>
            <person name="Leebens-Mack J."/>
            <person name="Louveau T."/>
            <person name="Stephenson M.J."/>
            <person name="Osbourn A."/>
        </authorList>
    </citation>
    <scope>NUCLEOTIDE SEQUENCE</scope>
    <source>
        <strain evidence="4">S10</strain>
    </source>
</reference>
<evidence type="ECO:0000313" key="4">
    <source>
        <dbReference type="EMBL" id="KAJ7972350.1"/>
    </source>
</evidence>
<dbReference type="GO" id="GO:0016301">
    <property type="term" value="F:kinase activity"/>
    <property type="evidence" value="ECO:0007669"/>
    <property type="project" value="UniProtKB-KW"/>
</dbReference>
<feature type="domain" description="AMP-activated protein kinase glycogen-binding" evidence="3">
    <location>
        <begin position="608"/>
        <end position="696"/>
    </location>
</feature>
<gene>
    <name evidence="4" type="ORF">O6P43_010253</name>
</gene>
<dbReference type="InterPro" id="IPR014756">
    <property type="entry name" value="Ig_E-set"/>
</dbReference>
<feature type="coiled-coil region" evidence="1">
    <location>
        <begin position="542"/>
        <end position="608"/>
    </location>
</feature>
<keyword evidence="1" id="KW-0175">Coiled coil</keyword>
<name>A0AAD7Q024_QUISA</name>
<keyword evidence="4" id="KW-0418">Kinase</keyword>
<evidence type="ECO:0000313" key="5">
    <source>
        <dbReference type="Proteomes" id="UP001163823"/>
    </source>
</evidence>
<evidence type="ECO:0000259" key="3">
    <source>
        <dbReference type="Pfam" id="PF16561"/>
    </source>
</evidence>
<organism evidence="4 5">
    <name type="scientific">Quillaja saponaria</name>
    <name type="common">Soap bark tree</name>
    <dbReference type="NCBI Taxonomy" id="32244"/>
    <lineage>
        <taxon>Eukaryota</taxon>
        <taxon>Viridiplantae</taxon>
        <taxon>Streptophyta</taxon>
        <taxon>Embryophyta</taxon>
        <taxon>Tracheophyta</taxon>
        <taxon>Spermatophyta</taxon>
        <taxon>Magnoliopsida</taxon>
        <taxon>eudicotyledons</taxon>
        <taxon>Gunneridae</taxon>
        <taxon>Pentapetalae</taxon>
        <taxon>rosids</taxon>
        <taxon>fabids</taxon>
        <taxon>Fabales</taxon>
        <taxon>Quillajaceae</taxon>
        <taxon>Quillaja</taxon>
    </lineage>
</organism>
<sequence length="698" mass="77629">MATYSSAVSLQSLSISIRRAKESKKRSAAYQCCDVPTSNSLRCSLMATLCYFPNCFAPSSRKLFLIHHHNQRLLKRNRESQGYPHLKHFLICASSTKNSRKVKSNVELCNDIREFLAAVGLPEDHIPSMKELSQHGRNDLANIVRRRGYKLIRELLASPSKADVNVLDTDQSIDERLDAVDGCEDILTGQDEKVKNMDDDLPPSADTRLEDSPGDLGTDSDDYSRIPIKSSANFSLEENVPYDLKGHAMELIDMADRDNFSTKVSVLDSISSNSKEGPDSSIENLSCSYGESIDKSSFEEKSSENLEFQDNLVSDISVSSKVPVTGDFSSSSYAEPDVSTEGNKFKHSKFSAASLEQKDLCKLEDLDGKNNTIAEDVSLITEESVMGSFSASSNQSYLNCPNTDSAVNSDDYSCMNVDSMANLSLEEKAAKFIQNGDLDEVEDNVWGISSGTNAERSEGFIQPDTDIEMPLRTLGAENSEHQLHGNADVTLNGSILTSKQIVPSEKVDCLLRDDRTSAEDLPAYSDKYLDVEATQMQNQTEISHLKYMLHQKELELSRLKEQIEKEKLALSGLQTKAETEIIKARKLISKKDAELHAAEENLSGLKEVQIQFCGDGDIVEVAGSFNGWHQGIRMDPQPLSSITDPVAPRKSRLWSTVLWLYPGAYEIKFIIDGHWMLDPQRESISRGHICNNILRVDR</sequence>
<evidence type="ECO:0000256" key="1">
    <source>
        <dbReference type="SAM" id="Coils"/>
    </source>
</evidence>
<dbReference type="KEGG" id="qsa:O6P43_010253"/>
<dbReference type="GO" id="GO:0009507">
    <property type="term" value="C:chloroplast"/>
    <property type="evidence" value="ECO:0007669"/>
    <property type="project" value="UniProtKB-ARBA"/>
</dbReference>
<protein>
    <submittedName>
        <fullName evidence="4">5'-AMP-activated kinase-like protein</fullName>
    </submittedName>
</protein>
<dbReference type="InterPro" id="IPR013783">
    <property type="entry name" value="Ig-like_fold"/>
</dbReference>
<evidence type="ECO:0000256" key="2">
    <source>
        <dbReference type="SAM" id="MobiDB-lite"/>
    </source>
</evidence>
<dbReference type="PANTHER" id="PTHR47434">
    <property type="entry name" value="PROTEIN PTST HOMOLOG 3, CHLOROPLASTIC"/>
    <property type="match status" value="1"/>
</dbReference>